<keyword evidence="4" id="KW-1185">Reference proteome</keyword>
<organism evidence="3 4">
    <name type="scientific">Candidatus Sulfobium mesophilum</name>
    <dbReference type="NCBI Taxonomy" id="2016548"/>
    <lineage>
        <taxon>Bacteria</taxon>
        <taxon>Pseudomonadati</taxon>
        <taxon>Nitrospirota</taxon>
        <taxon>Nitrospiria</taxon>
        <taxon>Nitrospirales</taxon>
        <taxon>Nitrospiraceae</taxon>
        <taxon>Candidatus Sulfobium</taxon>
    </lineage>
</organism>
<feature type="signal peptide" evidence="1">
    <location>
        <begin position="1"/>
        <end position="21"/>
    </location>
</feature>
<dbReference type="Gene3D" id="3.40.30.10">
    <property type="entry name" value="Glutaredoxin"/>
    <property type="match status" value="1"/>
</dbReference>
<dbReference type="Proteomes" id="UP000245125">
    <property type="component" value="Unassembled WGS sequence"/>
</dbReference>
<dbReference type="SUPFAM" id="SSF52833">
    <property type="entry name" value="Thioredoxin-like"/>
    <property type="match status" value="1"/>
</dbReference>
<dbReference type="GO" id="GO:0015035">
    <property type="term" value="F:protein-disulfide reductase activity"/>
    <property type="evidence" value="ECO:0007669"/>
    <property type="project" value="TreeGrafter"/>
</dbReference>
<dbReference type="GO" id="GO:0005829">
    <property type="term" value="C:cytosol"/>
    <property type="evidence" value="ECO:0007669"/>
    <property type="project" value="TreeGrafter"/>
</dbReference>
<dbReference type="Pfam" id="PF00085">
    <property type="entry name" value="Thioredoxin"/>
    <property type="match status" value="1"/>
</dbReference>
<evidence type="ECO:0000256" key="1">
    <source>
        <dbReference type="SAM" id="SignalP"/>
    </source>
</evidence>
<proteinExistence type="predicted"/>
<name>A0A2U3QE98_9BACT</name>
<dbReference type="PANTHER" id="PTHR45663:SF11">
    <property type="entry name" value="GEO12009P1"/>
    <property type="match status" value="1"/>
</dbReference>
<reference evidence="4" key="1">
    <citation type="submission" date="2018-03" db="EMBL/GenBank/DDBJ databases">
        <authorList>
            <person name="Zecchin S."/>
        </authorList>
    </citation>
    <scope>NUCLEOTIDE SEQUENCE [LARGE SCALE GENOMIC DNA]</scope>
</reference>
<evidence type="ECO:0000259" key="2">
    <source>
        <dbReference type="PROSITE" id="PS51352"/>
    </source>
</evidence>
<evidence type="ECO:0000313" key="3">
    <source>
        <dbReference type="EMBL" id="SPP99665.1"/>
    </source>
</evidence>
<protein>
    <submittedName>
        <fullName evidence="3">Thioredoxin</fullName>
    </submittedName>
</protein>
<evidence type="ECO:0000313" key="4">
    <source>
        <dbReference type="Proteomes" id="UP000245125"/>
    </source>
</evidence>
<feature type="chain" id="PRO_5015483338" evidence="1">
    <location>
        <begin position="22"/>
        <end position="124"/>
    </location>
</feature>
<dbReference type="PROSITE" id="PS51352">
    <property type="entry name" value="THIOREDOXIN_2"/>
    <property type="match status" value="1"/>
</dbReference>
<dbReference type="InterPro" id="IPR013766">
    <property type="entry name" value="Thioredoxin_domain"/>
</dbReference>
<dbReference type="EMBL" id="OUUY01000008">
    <property type="protein sequence ID" value="SPP99665.1"/>
    <property type="molecule type" value="Genomic_DNA"/>
</dbReference>
<dbReference type="OrthoDB" id="9790390at2"/>
<keyword evidence="1" id="KW-0732">Signal</keyword>
<gene>
    <name evidence="3" type="primary">trxA</name>
    <name evidence="3" type="ORF">NBG4_1050006</name>
</gene>
<sequence length="124" mass="13954">MKNISLVIISIVLMLYGFSNAAGIDDVLNSAKKEGKIVMLELGSVGCIPCEQMKPVMEKLRTNYKGKLEVFFVDVRKDKETARRFGVYVIPTQVFLDKGGKEIHRHIGFYGYEEIVPVLKKTGI</sequence>
<dbReference type="PANTHER" id="PTHR45663">
    <property type="entry name" value="GEO12009P1"/>
    <property type="match status" value="1"/>
</dbReference>
<feature type="domain" description="Thioredoxin" evidence="2">
    <location>
        <begin position="9"/>
        <end position="124"/>
    </location>
</feature>
<dbReference type="CDD" id="cd02947">
    <property type="entry name" value="TRX_family"/>
    <property type="match status" value="1"/>
</dbReference>
<dbReference type="AlphaFoldDB" id="A0A2U3QE98"/>
<dbReference type="InterPro" id="IPR036249">
    <property type="entry name" value="Thioredoxin-like_sf"/>
</dbReference>
<dbReference type="GO" id="GO:0045454">
    <property type="term" value="P:cell redox homeostasis"/>
    <property type="evidence" value="ECO:0007669"/>
    <property type="project" value="TreeGrafter"/>
</dbReference>
<accession>A0A2U3QE98</accession>